<accession>W2UQR6</accession>
<evidence type="ECO:0000313" key="1">
    <source>
        <dbReference type="EMBL" id="ETN96279.1"/>
    </source>
</evidence>
<protein>
    <submittedName>
        <fullName evidence="1">Uncharacterized protein</fullName>
    </submittedName>
</protein>
<keyword evidence="2" id="KW-1185">Reference proteome</keyword>
<proteinExistence type="predicted"/>
<reference evidence="2" key="1">
    <citation type="submission" date="2013-11" db="EMBL/GenBank/DDBJ databases">
        <title>Draft genome sequence from a member of Zhouia, isolated tidal flat.</title>
        <authorList>
            <person name="Jin H."/>
            <person name="Jeon C.O."/>
        </authorList>
    </citation>
    <scope>NUCLEOTIDE SEQUENCE [LARGE SCALE GENOMIC DNA]</scope>
    <source>
        <strain evidence="2">AD3</strain>
    </source>
</reference>
<dbReference type="EMBL" id="AYXY01000013">
    <property type="protein sequence ID" value="ETN96279.1"/>
    <property type="molecule type" value="Genomic_DNA"/>
</dbReference>
<dbReference type="Proteomes" id="UP000018850">
    <property type="component" value="Unassembled WGS sequence"/>
</dbReference>
<sequence length="37" mass="4388">MLYEKPVFVYGTYKDERIKTLRSNKLGMIAPEKENPQ</sequence>
<dbReference type="AlphaFoldDB" id="W2UQR6"/>
<name>W2UQR6_9FLAO</name>
<evidence type="ECO:0000313" key="2">
    <source>
        <dbReference type="Proteomes" id="UP000018850"/>
    </source>
</evidence>
<reference evidence="1 2" key="2">
    <citation type="journal article" date="2016" name="Genome Announc.">
        <title>Draft Genome Sequence of Zhouia amylolytica AD3, Isolated from Tidal Flat Sediment.</title>
        <authorList>
            <person name="Jia B."/>
            <person name="Jin H.M."/>
            <person name="Lee H.J."/>
            <person name="Jeon C.O."/>
        </authorList>
    </citation>
    <scope>NUCLEOTIDE SEQUENCE [LARGE SCALE GENOMIC DNA]</scope>
    <source>
        <strain evidence="1 2">AD3</strain>
    </source>
</reference>
<gene>
    <name evidence="1" type="ORF">P278_07900</name>
</gene>
<organism evidence="1 2">
    <name type="scientific">Zhouia amylolytica AD3</name>
    <dbReference type="NCBI Taxonomy" id="1286632"/>
    <lineage>
        <taxon>Bacteria</taxon>
        <taxon>Pseudomonadati</taxon>
        <taxon>Bacteroidota</taxon>
        <taxon>Flavobacteriia</taxon>
        <taxon>Flavobacteriales</taxon>
        <taxon>Flavobacteriaceae</taxon>
        <taxon>Zhouia</taxon>
    </lineage>
</organism>
<comment type="caution">
    <text evidence="1">The sequence shown here is derived from an EMBL/GenBank/DDBJ whole genome shotgun (WGS) entry which is preliminary data.</text>
</comment>